<evidence type="ECO:0000256" key="1">
    <source>
        <dbReference type="ARBA" id="ARBA00001678"/>
    </source>
</evidence>
<keyword evidence="3 5" id="KW-0378">Hydrolase</keyword>
<dbReference type="InterPro" id="IPR018087">
    <property type="entry name" value="Glyco_hydro_5_CS"/>
</dbReference>
<proteinExistence type="inferred from homology"/>
<evidence type="ECO:0000256" key="2">
    <source>
        <dbReference type="ARBA" id="ARBA00012706"/>
    </source>
</evidence>
<evidence type="ECO:0000256" key="4">
    <source>
        <dbReference type="ARBA" id="ARBA00023295"/>
    </source>
</evidence>
<evidence type="ECO:0000256" key="5">
    <source>
        <dbReference type="RuleBase" id="RU361153"/>
    </source>
</evidence>
<dbReference type="PANTHER" id="PTHR31451">
    <property type="match status" value="1"/>
</dbReference>
<dbReference type="Proteomes" id="UP000829925">
    <property type="component" value="Chromosome"/>
</dbReference>
<protein>
    <recommendedName>
        <fullName evidence="2">mannan endo-1,4-beta-mannosidase</fullName>
        <ecNumber evidence="2">3.2.1.78</ecNumber>
    </recommendedName>
</protein>
<dbReference type="Pfam" id="PF00150">
    <property type="entry name" value="Cellulase"/>
    <property type="match status" value="1"/>
</dbReference>
<dbReference type="PROSITE" id="PS00659">
    <property type="entry name" value="GLYCOSYL_HYDROL_F5"/>
    <property type="match status" value="1"/>
</dbReference>
<dbReference type="InterPro" id="IPR001547">
    <property type="entry name" value="Glyco_hydro_5"/>
</dbReference>
<dbReference type="GO" id="GO:0004553">
    <property type="term" value="F:hydrolase activity, hydrolyzing O-glycosyl compounds"/>
    <property type="evidence" value="ECO:0007669"/>
    <property type="project" value="InterPro"/>
</dbReference>
<evidence type="ECO:0000256" key="3">
    <source>
        <dbReference type="ARBA" id="ARBA00022801"/>
    </source>
</evidence>
<dbReference type="KEGG" id="haei:MUN82_11165"/>
<feature type="signal peptide" evidence="6">
    <location>
        <begin position="1"/>
        <end position="22"/>
    </location>
</feature>
<dbReference type="AlphaFoldDB" id="A0A8T9SP95"/>
<feature type="chain" id="PRO_5035936665" description="mannan endo-1,4-beta-mannosidase" evidence="6">
    <location>
        <begin position="23"/>
        <end position="360"/>
    </location>
</feature>
<dbReference type="Gene3D" id="3.20.20.80">
    <property type="entry name" value="Glycosidases"/>
    <property type="match status" value="1"/>
</dbReference>
<name>A0A8T9SP95_9BACT</name>
<feature type="domain" description="Glycoside hydrolase family 5" evidence="7">
    <location>
        <begin position="78"/>
        <end position="232"/>
    </location>
</feature>
<dbReference type="RefSeq" id="WP_245090155.1">
    <property type="nucleotide sequence ID" value="NZ_CP095053.1"/>
</dbReference>
<evidence type="ECO:0000313" key="8">
    <source>
        <dbReference type="EMBL" id="UOR03507.1"/>
    </source>
</evidence>
<dbReference type="SUPFAM" id="SSF51445">
    <property type="entry name" value="(Trans)glycosidases"/>
    <property type="match status" value="1"/>
</dbReference>
<sequence length="360" mass="41513">MDKSFLYLLFSFFLVQMPTAQAQRTSSQGGVYVDKQGVLRWQKGRQEVALFGVNYTTPFAYSYRAHRRLGVSLEQAIEQDVYHLSRLGVDAFRVHVWDVEITDTVGNLLENEHLRLLDFLVARLKERGIKIILTPIAYWGNGYPERDSAMTGFSSIYDKVQAYTNPRAVAAQERYLTQFLNHRNTYTKQLNRQDPDIIAFEVCNEPRYREPAAQVTAFADRMAAAIRNTGCRKPVFYNIAENPQVHEAILNAKVDGLTYQWYPEGLVGGHTLRGNFLPYVDQYPIPYRQDPRFKSKAKMVYEFESADVLQPVMYPAMARSFRAAGFQWATQFAYDPLAIAYANTEYQTHYLNLAYTPRKP</sequence>
<comment type="catalytic activity">
    <reaction evidence="1">
        <text>Random hydrolysis of (1-&gt;4)-beta-D-mannosidic linkages in mannans, galactomannans and glucomannans.</text>
        <dbReference type="EC" id="3.2.1.78"/>
    </reaction>
</comment>
<evidence type="ECO:0000256" key="6">
    <source>
        <dbReference type="SAM" id="SignalP"/>
    </source>
</evidence>
<dbReference type="EMBL" id="CP095053">
    <property type="protein sequence ID" value="UOR03507.1"/>
    <property type="molecule type" value="Genomic_DNA"/>
</dbReference>
<keyword evidence="9" id="KW-1185">Reference proteome</keyword>
<dbReference type="InterPro" id="IPR045053">
    <property type="entry name" value="MAN-like"/>
</dbReference>
<dbReference type="EC" id="3.2.1.78" evidence="2"/>
<evidence type="ECO:0000259" key="7">
    <source>
        <dbReference type="Pfam" id="PF00150"/>
    </source>
</evidence>
<dbReference type="GO" id="GO:0000272">
    <property type="term" value="P:polysaccharide catabolic process"/>
    <property type="evidence" value="ECO:0007669"/>
    <property type="project" value="InterPro"/>
</dbReference>
<gene>
    <name evidence="8" type="ORF">MUN82_11165</name>
</gene>
<comment type="similarity">
    <text evidence="5">Belongs to the glycosyl hydrolase 5 (cellulase A) family.</text>
</comment>
<reference evidence="8 9" key="1">
    <citation type="submission" date="2022-04" db="EMBL/GenBank/DDBJ databases">
        <title>Hymenobacter sp. isolated from the air.</title>
        <authorList>
            <person name="Won M."/>
            <person name="Lee C.-M."/>
            <person name="Woen H.-Y."/>
            <person name="Kwon S.-W."/>
        </authorList>
    </citation>
    <scope>NUCLEOTIDE SEQUENCE [LARGE SCALE GENOMIC DNA]</scope>
    <source>
        <strain evidence="9">5413 J-13</strain>
    </source>
</reference>
<dbReference type="InterPro" id="IPR017853">
    <property type="entry name" value="GH"/>
</dbReference>
<accession>A0A8T9SP95</accession>
<keyword evidence="4 5" id="KW-0326">Glycosidase</keyword>
<keyword evidence="6" id="KW-0732">Signal</keyword>
<evidence type="ECO:0000313" key="9">
    <source>
        <dbReference type="Proteomes" id="UP000829925"/>
    </source>
</evidence>
<organism evidence="8 9">
    <name type="scientific">Hymenobacter aerilatus</name>
    <dbReference type="NCBI Taxonomy" id="2932251"/>
    <lineage>
        <taxon>Bacteria</taxon>
        <taxon>Pseudomonadati</taxon>
        <taxon>Bacteroidota</taxon>
        <taxon>Cytophagia</taxon>
        <taxon>Cytophagales</taxon>
        <taxon>Hymenobacteraceae</taxon>
        <taxon>Hymenobacter</taxon>
    </lineage>
</organism>